<dbReference type="Proteomes" id="UP000241587">
    <property type="component" value="Unassembled WGS sequence"/>
</dbReference>
<gene>
    <name evidence="1" type="ORF">FCULG_00007953</name>
</gene>
<accession>A0A2T4H1T6</accession>
<evidence type="ECO:0000313" key="1">
    <source>
        <dbReference type="EMBL" id="PTD09737.1"/>
    </source>
</evidence>
<comment type="caution">
    <text evidence="1">The sequence shown here is derived from an EMBL/GenBank/DDBJ whole genome shotgun (WGS) entry which is preliminary data.</text>
</comment>
<keyword evidence="2" id="KW-1185">Reference proteome</keyword>
<dbReference type="AlphaFoldDB" id="A0A2T4H1T6"/>
<protein>
    <submittedName>
        <fullName evidence="1">Uncharacterized protein</fullName>
    </submittedName>
</protein>
<dbReference type="OrthoDB" id="10321550at2759"/>
<dbReference type="EMBL" id="PVEM01000003">
    <property type="protein sequence ID" value="PTD09737.1"/>
    <property type="molecule type" value="Genomic_DNA"/>
</dbReference>
<feature type="non-terminal residue" evidence="1">
    <location>
        <position position="1"/>
    </location>
</feature>
<name>A0A2T4H1T6_FUSCU</name>
<dbReference type="OMA" id="VLIMKQC"/>
<reference evidence="1 2" key="1">
    <citation type="submission" date="2018-02" db="EMBL/GenBank/DDBJ databases">
        <title>Fusarium culmorum secondary metabolites in fungal-bacterial-plant interactions.</title>
        <authorList>
            <person name="Schmidt R."/>
        </authorList>
    </citation>
    <scope>NUCLEOTIDE SEQUENCE [LARGE SCALE GENOMIC DNA]</scope>
    <source>
        <strain evidence="1 2">PV</strain>
    </source>
</reference>
<organism evidence="1 2">
    <name type="scientific">Fusarium culmorum</name>
    <dbReference type="NCBI Taxonomy" id="5516"/>
    <lineage>
        <taxon>Eukaryota</taxon>
        <taxon>Fungi</taxon>
        <taxon>Dikarya</taxon>
        <taxon>Ascomycota</taxon>
        <taxon>Pezizomycotina</taxon>
        <taxon>Sordariomycetes</taxon>
        <taxon>Hypocreomycetidae</taxon>
        <taxon>Hypocreales</taxon>
        <taxon>Nectriaceae</taxon>
        <taxon>Fusarium</taxon>
    </lineage>
</organism>
<sequence length="153" mass="17449">GSGRVDITEFCCVMNDEDSLSHVKFYGVSDSNLTVIIWFVSYVLIMKQCLETIQRLLGCLLVLLITNRVSSLGYSPIQSPQRYRSEQDGFNTLNTRSTQEAPMSSFIISELRFSPRLRLFYKWQPSRLSSDIVRGILSPHRNSIIHSSTHSTI</sequence>
<proteinExistence type="predicted"/>
<evidence type="ECO:0000313" key="2">
    <source>
        <dbReference type="Proteomes" id="UP000241587"/>
    </source>
</evidence>